<evidence type="ECO:0000313" key="2">
    <source>
        <dbReference type="EMBL" id="KYP60410.1"/>
    </source>
</evidence>
<evidence type="ECO:0000259" key="1">
    <source>
        <dbReference type="Pfam" id="PF22936"/>
    </source>
</evidence>
<dbReference type="Gramene" id="C.cajan_22159.t">
    <property type="protein sequence ID" value="C.cajan_22159.t.cds1"/>
    <property type="gene ID" value="C.cajan_22159"/>
</dbReference>
<dbReference type="Proteomes" id="UP000075243">
    <property type="component" value="Chromosome 9"/>
</dbReference>
<evidence type="ECO:0000313" key="3">
    <source>
        <dbReference type="Proteomes" id="UP000075243"/>
    </source>
</evidence>
<reference evidence="2 3" key="1">
    <citation type="journal article" date="2012" name="Nat. Biotechnol.">
        <title>Draft genome sequence of pigeonpea (Cajanus cajan), an orphan legume crop of resource-poor farmers.</title>
        <authorList>
            <person name="Varshney R.K."/>
            <person name="Chen W."/>
            <person name="Li Y."/>
            <person name="Bharti A.K."/>
            <person name="Saxena R.K."/>
            <person name="Schlueter J.A."/>
            <person name="Donoghue M.T."/>
            <person name="Azam S."/>
            <person name="Fan G."/>
            <person name="Whaley A.M."/>
            <person name="Farmer A.D."/>
            <person name="Sheridan J."/>
            <person name="Iwata A."/>
            <person name="Tuteja R."/>
            <person name="Penmetsa R.V."/>
            <person name="Wu W."/>
            <person name="Upadhyaya H.D."/>
            <person name="Yang S.P."/>
            <person name="Shah T."/>
            <person name="Saxena K.B."/>
            <person name="Michael T."/>
            <person name="McCombie W.R."/>
            <person name="Yang B."/>
            <person name="Zhang G."/>
            <person name="Yang H."/>
            <person name="Wang J."/>
            <person name="Spillane C."/>
            <person name="Cook D.R."/>
            <person name="May G.D."/>
            <person name="Xu X."/>
            <person name="Jackson S.A."/>
        </authorList>
    </citation>
    <scope>NUCLEOTIDE SEQUENCE [LARGE SCALE GENOMIC DNA]</scope>
    <source>
        <strain evidence="3">cv. Asha</strain>
    </source>
</reference>
<accession>A0A151T024</accession>
<protein>
    <recommendedName>
        <fullName evidence="1">Retrovirus-related Pol polyprotein from transposon TNT 1-94-like beta-barrel domain-containing protein</fullName>
    </recommendedName>
</protein>
<dbReference type="EMBL" id="CM003611">
    <property type="protein sequence ID" value="KYP60410.1"/>
    <property type="molecule type" value="Genomic_DNA"/>
</dbReference>
<sequence length="166" mass="18750">MLASSLHAQVDDMWYPDSGASNHLTNDISNLITKQEYQGKQHALVGDGNSLLISHIGHSKMHNVKPNIIFSLPNIMYVPNISKNLLSISKFTNYNKVFVEFHPNKCIVKSQETKMVLLKWHLKDGLYVFDDLRPVHTHTEFVKPSALSLLSIILYLVMMCQSGTLG</sequence>
<organism evidence="2 3">
    <name type="scientific">Cajanus cajan</name>
    <name type="common">Pigeon pea</name>
    <name type="synonym">Cajanus indicus</name>
    <dbReference type="NCBI Taxonomy" id="3821"/>
    <lineage>
        <taxon>Eukaryota</taxon>
        <taxon>Viridiplantae</taxon>
        <taxon>Streptophyta</taxon>
        <taxon>Embryophyta</taxon>
        <taxon>Tracheophyta</taxon>
        <taxon>Spermatophyta</taxon>
        <taxon>Magnoliopsida</taxon>
        <taxon>eudicotyledons</taxon>
        <taxon>Gunneridae</taxon>
        <taxon>Pentapetalae</taxon>
        <taxon>rosids</taxon>
        <taxon>fabids</taxon>
        <taxon>Fabales</taxon>
        <taxon>Fabaceae</taxon>
        <taxon>Papilionoideae</taxon>
        <taxon>50 kb inversion clade</taxon>
        <taxon>NPAAA clade</taxon>
        <taxon>indigoferoid/millettioid clade</taxon>
        <taxon>Phaseoleae</taxon>
        <taxon>Cajanus</taxon>
    </lineage>
</organism>
<dbReference type="Pfam" id="PF22936">
    <property type="entry name" value="Pol_BBD"/>
    <property type="match status" value="1"/>
</dbReference>
<keyword evidence="3" id="KW-1185">Reference proteome</keyword>
<dbReference type="AlphaFoldDB" id="A0A151T024"/>
<gene>
    <name evidence="2" type="ORF">KK1_022815</name>
</gene>
<name>A0A151T024_CAJCA</name>
<feature type="domain" description="Retrovirus-related Pol polyprotein from transposon TNT 1-94-like beta-barrel" evidence="1">
    <location>
        <begin position="14"/>
        <end position="93"/>
    </location>
</feature>
<proteinExistence type="predicted"/>
<dbReference type="InterPro" id="IPR054722">
    <property type="entry name" value="PolX-like_BBD"/>
</dbReference>